<evidence type="ECO:0000256" key="1">
    <source>
        <dbReference type="SAM" id="Coils"/>
    </source>
</evidence>
<dbReference type="SUPFAM" id="SSF53850">
    <property type="entry name" value="Periplasmic binding protein-like II"/>
    <property type="match status" value="1"/>
</dbReference>
<dbReference type="PANTHER" id="PTHR42928:SF5">
    <property type="entry name" value="BLR1237 PROTEIN"/>
    <property type="match status" value="1"/>
</dbReference>
<dbReference type="Gene3D" id="3.40.190.150">
    <property type="entry name" value="Bordetella uptake gene, domain 1"/>
    <property type="match status" value="1"/>
</dbReference>
<evidence type="ECO:0000313" key="2">
    <source>
        <dbReference type="EMBL" id="MFC6904282.1"/>
    </source>
</evidence>
<sequence length="342" mass="37300">MQRRTFLRGTGAVSTGALVGLAGCAGDNGNGDDDFPSESLTWMIPWSEGGGTDTYARQLAPLMEEPLGESIEIDNRPGAGSLVGSEWLYEQENDGHTFGTVNTPGWEFTWRVEEVEAWEPADFEPISYSGVFGYTIIVNDNHDINDFAELQDAYADGEIDNFAYQGVGSDSHMISLLLRDEYDLEWGNIVPYDGGGPVNEAVISDEVPAGIATNTSAGDAVESGNVSAIVNLMDIDLPTFPDIDEITNYGDSLAYITEFRQTQVAPPDTDEDVRQEIADAVEEAASSDEAQEWAEETGNVLEFGGIEDAQEALEGTVEELEENVDFEEFRQQVEETDEEEQG</sequence>
<keyword evidence="3" id="KW-1185">Reference proteome</keyword>
<dbReference type="EMBL" id="JBHSXQ010000001">
    <property type="protein sequence ID" value="MFC6904282.1"/>
    <property type="molecule type" value="Genomic_DNA"/>
</dbReference>
<evidence type="ECO:0000313" key="3">
    <source>
        <dbReference type="Proteomes" id="UP001596312"/>
    </source>
</evidence>
<organism evidence="2 3">
    <name type="scientific">Halalkalicoccus tibetensis</name>
    <dbReference type="NCBI Taxonomy" id="175632"/>
    <lineage>
        <taxon>Archaea</taxon>
        <taxon>Methanobacteriati</taxon>
        <taxon>Methanobacteriota</taxon>
        <taxon>Stenosarchaea group</taxon>
        <taxon>Halobacteria</taxon>
        <taxon>Halobacteriales</taxon>
        <taxon>Halococcaceae</taxon>
        <taxon>Halalkalicoccus</taxon>
    </lineage>
</organism>
<dbReference type="Gene3D" id="3.40.190.10">
    <property type="entry name" value="Periplasmic binding protein-like II"/>
    <property type="match status" value="1"/>
</dbReference>
<gene>
    <name evidence="2" type="ORF">ACFQGH_03620</name>
</gene>
<comment type="caution">
    <text evidence="2">The sequence shown here is derived from an EMBL/GenBank/DDBJ whole genome shotgun (WGS) entry which is preliminary data.</text>
</comment>
<dbReference type="AlphaFoldDB" id="A0ABD5V493"/>
<keyword evidence="1" id="KW-0175">Coiled coil</keyword>
<dbReference type="PROSITE" id="PS51257">
    <property type="entry name" value="PROKAR_LIPOPROTEIN"/>
    <property type="match status" value="1"/>
</dbReference>
<reference evidence="2 3" key="1">
    <citation type="journal article" date="2019" name="Int. J. Syst. Evol. Microbiol.">
        <title>The Global Catalogue of Microorganisms (GCM) 10K type strain sequencing project: providing services to taxonomists for standard genome sequencing and annotation.</title>
        <authorList>
            <consortium name="The Broad Institute Genomics Platform"/>
            <consortium name="The Broad Institute Genome Sequencing Center for Infectious Disease"/>
            <person name="Wu L."/>
            <person name="Ma J."/>
        </authorList>
    </citation>
    <scope>NUCLEOTIDE SEQUENCE [LARGE SCALE GENOMIC DNA]</scope>
    <source>
        <strain evidence="2 3">CGMCC 1.3240</strain>
    </source>
</reference>
<dbReference type="Proteomes" id="UP001596312">
    <property type="component" value="Unassembled WGS sequence"/>
</dbReference>
<dbReference type="InterPro" id="IPR005064">
    <property type="entry name" value="BUG"/>
</dbReference>
<dbReference type="InterPro" id="IPR042100">
    <property type="entry name" value="Bug_dom1"/>
</dbReference>
<proteinExistence type="predicted"/>
<name>A0ABD5V493_9EURY</name>
<protein>
    <submittedName>
        <fullName evidence="2">Substrate-binding domain-containing protein</fullName>
    </submittedName>
</protein>
<feature type="coiled-coil region" evidence="1">
    <location>
        <begin position="303"/>
        <end position="330"/>
    </location>
</feature>
<accession>A0ABD5V493</accession>
<dbReference type="PANTHER" id="PTHR42928">
    <property type="entry name" value="TRICARBOXYLATE-BINDING PROTEIN"/>
    <property type="match status" value="1"/>
</dbReference>
<dbReference type="Pfam" id="PF03401">
    <property type="entry name" value="TctC"/>
    <property type="match status" value="1"/>
</dbReference>
<dbReference type="RefSeq" id="WP_340602786.1">
    <property type="nucleotide sequence ID" value="NZ_JBBMXV010000001.1"/>
</dbReference>